<evidence type="ECO:0000313" key="3">
    <source>
        <dbReference type="Proteomes" id="UP001160390"/>
    </source>
</evidence>
<comment type="caution">
    <text evidence="2">The sequence shown here is derived from an EMBL/GenBank/DDBJ whole genome shotgun (WGS) entry which is preliminary data.</text>
</comment>
<accession>A0AA35LU24</accession>
<dbReference type="AlphaFoldDB" id="A0AA35LU24"/>
<keyword evidence="3" id="KW-1185">Reference proteome</keyword>
<gene>
    <name evidence="2" type="ORF">CCHLO57077_00019853</name>
</gene>
<organism evidence="2 3">
    <name type="scientific">Clonostachys chloroleuca</name>
    <dbReference type="NCBI Taxonomy" id="1926264"/>
    <lineage>
        <taxon>Eukaryota</taxon>
        <taxon>Fungi</taxon>
        <taxon>Dikarya</taxon>
        <taxon>Ascomycota</taxon>
        <taxon>Pezizomycotina</taxon>
        <taxon>Sordariomycetes</taxon>
        <taxon>Hypocreomycetidae</taxon>
        <taxon>Hypocreales</taxon>
        <taxon>Bionectriaceae</taxon>
        <taxon>Clonostachys</taxon>
    </lineage>
</organism>
<name>A0AA35LU24_9HYPO</name>
<feature type="region of interest" description="Disordered" evidence="1">
    <location>
        <begin position="67"/>
        <end position="86"/>
    </location>
</feature>
<reference evidence="2" key="1">
    <citation type="submission" date="2023-01" db="EMBL/GenBank/DDBJ databases">
        <authorList>
            <person name="Piombo E."/>
        </authorList>
    </citation>
    <scope>NUCLEOTIDE SEQUENCE</scope>
</reference>
<feature type="region of interest" description="Disordered" evidence="1">
    <location>
        <begin position="1"/>
        <end position="36"/>
    </location>
</feature>
<dbReference type="Proteomes" id="UP001160390">
    <property type="component" value="Unassembled WGS sequence"/>
</dbReference>
<sequence length="191" mass="21708">MSPPGDYTTQSFRAESHLEATMEVSNEKREDSKDVFRAGAPGSMIEIHEDKENLAVCKESAKRGFSDEHGTSVKRRKALESRDSSPTIWQGGTYSDELLIVKWSQTRAEEYHRVTFMIPCMLFNQVESQMSSKRWGLEFVTKSIWDGCITLHVDFYPGSGGRFEDFQKDLKGAIRPDTVARDALIPSYLSR</sequence>
<evidence type="ECO:0000313" key="2">
    <source>
        <dbReference type="EMBL" id="CAI6072106.1"/>
    </source>
</evidence>
<feature type="compositionally biased region" description="Basic and acidic residues" evidence="1">
    <location>
        <begin position="14"/>
        <end position="36"/>
    </location>
</feature>
<evidence type="ECO:0000256" key="1">
    <source>
        <dbReference type="SAM" id="MobiDB-lite"/>
    </source>
</evidence>
<protein>
    <submittedName>
        <fullName evidence="2">Uncharacterized protein</fullName>
    </submittedName>
</protein>
<proteinExistence type="predicted"/>
<dbReference type="EMBL" id="CABFNP030000643">
    <property type="protein sequence ID" value="CAI6072106.1"/>
    <property type="molecule type" value="Genomic_DNA"/>
</dbReference>